<keyword evidence="4" id="KW-1185">Reference proteome</keyword>
<sequence length="160" mass="17876">MSSIQHSVEVDVPVATAYNQWTQFETFPHFADFLHQVLQRTDTQVHGTIDVEGRQHVFEIDLVEQRPDERIVWQTAHGPEHRAVVTFDALDDRHSRVTVGTSVPEAARETAGRLVERGLAGFKRYVESRGRESGAWRGSITSSSTPGGTALPRVSYGPPR</sequence>
<proteinExistence type="predicted"/>
<evidence type="ECO:0000259" key="2">
    <source>
        <dbReference type="Pfam" id="PF03364"/>
    </source>
</evidence>
<evidence type="ECO:0000256" key="1">
    <source>
        <dbReference type="SAM" id="MobiDB-lite"/>
    </source>
</evidence>
<dbReference type="Gene3D" id="3.30.530.20">
    <property type="match status" value="1"/>
</dbReference>
<feature type="domain" description="Coenzyme Q-binding protein COQ10 START" evidence="2">
    <location>
        <begin position="10"/>
        <end position="89"/>
    </location>
</feature>
<dbReference type="CDD" id="cd07817">
    <property type="entry name" value="SRPBCC_8"/>
    <property type="match status" value="1"/>
</dbReference>
<dbReference type="OrthoDB" id="3695445at2"/>
<feature type="region of interest" description="Disordered" evidence="1">
    <location>
        <begin position="133"/>
        <end position="160"/>
    </location>
</feature>
<organism evidence="3 4">
    <name type="scientific">Prauserella shujinwangii</name>
    <dbReference type="NCBI Taxonomy" id="1453103"/>
    <lineage>
        <taxon>Bacteria</taxon>
        <taxon>Bacillati</taxon>
        <taxon>Actinomycetota</taxon>
        <taxon>Actinomycetes</taxon>
        <taxon>Pseudonocardiales</taxon>
        <taxon>Pseudonocardiaceae</taxon>
        <taxon>Prauserella</taxon>
    </lineage>
</organism>
<comment type="caution">
    <text evidence="3">The sequence shown here is derived from an EMBL/GenBank/DDBJ whole genome shotgun (WGS) entry which is preliminary data.</text>
</comment>
<dbReference type="Pfam" id="PF03364">
    <property type="entry name" value="Polyketide_cyc"/>
    <property type="match status" value="1"/>
</dbReference>
<dbReference type="EMBL" id="PVNH01000001">
    <property type="protein sequence ID" value="PRX50898.1"/>
    <property type="molecule type" value="Genomic_DNA"/>
</dbReference>
<dbReference type="SUPFAM" id="SSF55961">
    <property type="entry name" value="Bet v1-like"/>
    <property type="match status" value="1"/>
</dbReference>
<dbReference type="InterPro" id="IPR005031">
    <property type="entry name" value="COQ10_START"/>
</dbReference>
<dbReference type="RefSeq" id="WP_106176443.1">
    <property type="nucleotide sequence ID" value="NZ_PVNH01000001.1"/>
</dbReference>
<evidence type="ECO:0000313" key="4">
    <source>
        <dbReference type="Proteomes" id="UP000238362"/>
    </source>
</evidence>
<name>A0A2T0M2B8_9PSEU</name>
<reference evidence="3 4" key="1">
    <citation type="submission" date="2018-03" db="EMBL/GenBank/DDBJ databases">
        <title>Genomic Encyclopedia of Type Strains, Phase III (KMG-III): the genomes of soil and plant-associated and newly described type strains.</title>
        <authorList>
            <person name="Whitman W."/>
        </authorList>
    </citation>
    <scope>NUCLEOTIDE SEQUENCE [LARGE SCALE GENOMIC DNA]</scope>
    <source>
        <strain evidence="3 4">CGMCC 4.7125</strain>
    </source>
</reference>
<accession>A0A2T0M2B8</accession>
<protein>
    <submittedName>
        <fullName evidence="3">Polyketide cyclase/dehydrase/lipid transport protein</fullName>
    </submittedName>
</protein>
<evidence type="ECO:0000313" key="3">
    <source>
        <dbReference type="EMBL" id="PRX50898.1"/>
    </source>
</evidence>
<dbReference type="AlphaFoldDB" id="A0A2T0M2B8"/>
<dbReference type="PANTHER" id="PTHR33824:SF7">
    <property type="entry name" value="POLYKETIDE CYCLASE_DEHYDRASE AND LIPID TRANSPORT SUPERFAMILY PROTEIN"/>
    <property type="match status" value="1"/>
</dbReference>
<dbReference type="InterPro" id="IPR023393">
    <property type="entry name" value="START-like_dom_sf"/>
</dbReference>
<dbReference type="Proteomes" id="UP000238362">
    <property type="component" value="Unassembled WGS sequence"/>
</dbReference>
<feature type="compositionally biased region" description="Low complexity" evidence="1">
    <location>
        <begin position="138"/>
        <end position="149"/>
    </location>
</feature>
<dbReference type="InterPro" id="IPR047137">
    <property type="entry name" value="ORF3"/>
</dbReference>
<dbReference type="PANTHER" id="PTHR33824">
    <property type="entry name" value="POLYKETIDE CYCLASE/DEHYDRASE AND LIPID TRANSPORT SUPERFAMILY PROTEIN"/>
    <property type="match status" value="1"/>
</dbReference>
<gene>
    <name evidence="3" type="ORF">B0I33_10149</name>
</gene>